<dbReference type="Gene3D" id="3.10.105.10">
    <property type="entry name" value="Dipeptide-binding Protein, Domain 3"/>
    <property type="match status" value="1"/>
</dbReference>
<proteinExistence type="inferred from homology"/>
<dbReference type="CDD" id="cd00995">
    <property type="entry name" value="PBP2_NikA_DppA_OppA_like"/>
    <property type="match status" value="1"/>
</dbReference>
<dbReference type="EMBL" id="JAUZMZ010000340">
    <property type="protein sequence ID" value="MEE2035501.1"/>
    <property type="molecule type" value="Genomic_DNA"/>
</dbReference>
<dbReference type="Proteomes" id="UP001331936">
    <property type="component" value="Unassembled WGS sequence"/>
</dbReference>
<sequence length="392" mass="43149">RLRAPQNRSTAQRVATEMQWQVVDPRTVKVTLPDVNFKVPTDLQTTFGMIGSPTAITERGADFVNNPVGAGPFTLGSWARGTEMTLVRNENYWDSPRPYLDELVVTVVPDEQQRVNAVVSGEIDVNSTQTQSSWEAGIDAGLVDNRTPYLTTGTGFRYNVRPDAQTANQGLRAAIARAIDTQAINDAVHAGAEAPKTLAMPTAFLYEAEPELPTEDLAEAQRLLDAYLAESGQSEVTVRYVYITGIPMISQEAQILKAQVERLNGINFELVALDSAARQTALRSGDFDLMYDAVGAWFDPDTLYARYHSNGSDNTSGISDPEVDAALVKTRSSEDPEVVTDGYVEALRLLTEKDVVVAWMTQEQAYLTRGNVGGLEPTYQYFPRAENLWITE</sequence>
<dbReference type="PANTHER" id="PTHR30290">
    <property type="entry name" value="PERIPLASMIC BINDING COMPONENT OF ABC TRANSPORTER"/>
    <property type="match status" value="1"/>
</dbReference>
<dbReference type="Pfam" id="PF00496">
    <property type="entry name" value="SBP_bac_5"/>
    <property type="match status" value="1"/>
</dbReference>
<reference evidence="5 6" key="1">
    <citation type="submission" date="2023-08" db="EMBL/GenBank/DDBJ databases">
        <authorList>
            <person name="Girao M."/>
            <person name="Carvalho M.F."/>
        </authorList>
    </citation>
    <scope>NUCLEOTIDE SEQUENCE [LARGE SCALE GENOMIC DNA]</scope>
    <source>
        <strain evidence="5 6">CC-R104</strain>
    </source>
</reference>
<accession>A0ABU7JZT8</accession>
<dbReference type="PANTHER" id="PTHR30290:SF9">
    <property type="entry name" value="OLIGOPEPTIDE-BINDING PROTEIN APPA"/>
    <property type="match status" value="1"/>
</dbReference>
<feature type="domain" description="Solute-binding protein family 5" evidence="4">
    <location>
        <begin position="16"/>
        <end position="311"/>
    </location>
</feature>
<feature type="non-terminal residue" evidence="5">
    <location>
        <position position="1"/>
    </location>
</feature>
<evidence type="ECO:0000259" key="4">
    <source>
        <dbReference type="Pfam" id="PF00496"/>
    </source>
</evidence>
<dbReference type="SUPFAM" id="SSF53850">
    <property type="entry name" value="Periplasmic binding protein-like II"/>
    <property type="match status" value="1"/>
</dbReference>
<organism evidence="5 6">
    <name type="scientific">Rhodococcus chondri</name>
    <dbReference type="NCBI Taxonomy" id="3065941"/>
    <lineage>
        <taxon>Bacteria</taxon>
        <taxon>Bacillati</taxon>
        <taxon>Actinomycetota</taxon>
        <taxon>Actinomycetes</taxon>
        <taxon>Mycobacteriales</taxon>
        <taxon>Nocardiaceae</taxon>
        <taxon>Rhodococcus</taxon>
    </lineage>
</organism>
<dbReference type="RefSeq" id="WP_330154800.1">
    <property type="nucleotide sequence ID" value="NZ_JAUZMZ010000340.1"/>
</dbReference>
<dbReference type="InterPro" id="IPR039424">
    <property type="entry name" value="SBP_5"/>
</dbReference>
<evidence type="ECO:0000256" key="1">
    <source>
        <dbReference type="ARBA" id="ARBA00005695"/>
    </source>
</evidence>
<evidence type="ECO:0000313" key="6">
    <source>
        <dbReference type="Proteomes" id="UP001331936"/>
    </source>
</evidence>
<keyword evidence="6" id="KW-1185">Reference proteome</keyword>
<dbReference type="InterPro" id="IPR000914">
    <property type="entry name" value="SBP_5_dom"/>
</dbReference>
<comment type="caution">
    <text evidence="5">The sequence shown here is derived from an EMBL/GenBank/DDBJ whole genome shotgun (WGS) entry which is preliminary data.</text>
</comment>
<evidence type="ECO:0000256" key="3">
    <source>
        <dbReference type="ARBA" id="ARBA00022729"/>
    </source>
</evidence>
<dbReference type="Gene3D" id="3.40.190.10">
    <property type="entry name" value="Periplasmic binding protein-like II"/>
    <property type="match status" value="1"/>
</dbReference>
<comment type="similarity">
    <text evidence="1">Belongs to the bacterial solute-binding protein 5 family.</text>
</comment>
<evidence type="ECO:0000256" key="2">
    <source>
        <dbReference type="ARBA" id="ARBA00022448"/>
    </source>
</evidence>
<name>A0ABU7JZT8_9NOCA</name>
<gene>
    <name evidence="5" type="ORF">Q8814_25935</name>
</gene>
<protein>
    <submittedName>
        <fullName evidence="5">ABC transporter substrate-binding protein</fullName>
    </submittedName>
</protein>
<evidence type="ECO:0000313" key="5">
    <source>
        <dbReference type="EMBL" id="MEE2035501.1"/>
    </source>
</evidence>
<keyword evidence="3" id="KW-0732">Signal</keyword>
<keyword evidence="2" id="KW-0813">Transport</keyword>